<evidence type="ECO:0000313" key="11">
    <source>
        <dbReference type="Proteomes" id="UP001359886"/>
    </source>
</evidence>
<dbReference type="AlphaFoldDB" id="A0AAW9R7M3"/>
<dbReference type="CDD" id="cd07023">
    <property type="entry name" value="S49_Sppa_N_C"/>
    <property type="match status" value="1"/>
</dbReference>
<keyword evidence="3" id="KW-0645">Protease</keyword>
<feature type="transmembrane region" description="Helical" evidence="8">
    <location>
        <begin position="26"/>
        <end position="44"/>
    </location>
</feature>
<dbReference type="InterPro" id="IPR004634">
    <property type="entry name" value="Pept_S49_pIV"/>
</dbReference>
<dbReference type="GO" id="GO:0016020">
    <property type="term" value="C:membrane"/>
    <property type="evidence" value="ECO:0007669"/>
    <property type="project" value="UniProtKB-SubCell"/>
</dbReference>
<dbReference type="InterPro" id="IPR002142">
    <property type="entry name" value="Peptidase_S49"/>
</dbReference>
<dbReference type="PANTHER" id="PTHR33209:SF1">
    <property type="entry name" value="PEPTIDASE S49 DOMAIN-CONTAINING PROTEIN"/>
    <property type="match status" value="1"/>
</dbReference>
<dbReference type="Gene3D" id="6.20.330.10">
    <property type="match status" value="1"/>
</dbReference>
<evidence type="ECO:0000256" key="1">
    <source>
        <dbReference type="ARBA" id="ARBA00004370"/>
    </source>
</evidence>
<dbReference type="EMBL" id="JAZHOG010000003">
    <property type="protein sequence ID" value="MEJ8567100.1"/>
    <property type="molecule type" value="Genomic_DNA"/>
</dbReference>
<dbReference type="InterPro" id="IPR047217">
    <property type="entry name" value="S49_SppA_67K_type_N"/>
</dbReference>
<feature type="active site" description="Proton donor/acceptor" evidence="7">
    <location>
        <position position="204"/>
    </location>
</feature>
<dbReference type="InterPro" id="IPR047272">
    <property type="entry name" value="S49_SppA_C"/>
</dbReference>
<name>A0AAW9R7M3_9GAMM</name>
<reference evidence="10 11" key="1">
    <citation type="submission" date="2024-02" db="EMBL/GenBank/DDBJ databases">
        <title>A novel Wenzhouxiangellaceae bacterium, isolated from coastal sediments.</title>
        <authorList>
            <person name="Du Z.-J."/>
            <person name="Ye Y.-Q."/>
            <person name="Zhang X.-Y."/>
        </authorList>
    </citation>
    <scope>NUCLEOTIDE SEQUENCE [LARGE SCALE GENOMIC DNA]</scope>
    <source>
        <strain evidence="10 11">CH-27</strain>
    </source>
</reference>
<sequence length="621" mass="68492">MSDRPRSALGRFFNGIWRFIDGTRKLVLNLVFFGILFLVIAALLDSGEALVVQPRTALLIDPQGFVVEEYSGSPLDQALQQATEDGRRETRLRDMVDAIRRAADDDRIERLVIDPSRTWGIGMASLLELEAAITDFRASGKPVVALAENLSQQQYYLAALADEVWLHPDGMIWIDGFAAYRNFYREGLDKLEVEVNLFRVGEYKSAMEPFIRNDMSEDDREATLFWLGSLWQQYLEAVSRQRGLPLVDLSNAIRNFPDRLEAVGGDFAELALQMGLADRLMSRQEAHQELARLGQPADGGTDYRKIGFDAYLKASLLSVRPSSGSEVAVVVAEGDIVRGRQPPGMIGAETMVERLRRVADDSDVRAVVLRIDSPGGETFASEMVRREIQSLRETNRTVVVSMGDVAASGAYWIAMGADEVWASPATITGSIGVFGFLPTFSRPLANLGIHTDGVGTTPLAGKLRLDLPLDEDLRRIFQTSTEQTYQQFIELVSEARGLSQEDVEEVARGRVWSGLQAKERGLVDQTGTLADAIDAAARIAGLGSDYRVRYEEPALSSFERFMLDMTGQTLARTGLVSLLGRSLLPAWAGQAHWDSLLRDLRLIAGADGGFSLAAHCLCRIP</sequence>
<evidence type="ECO:0000256" key="8">
    <source>
        <dbReference type="SAM" id="Phobius"/>
    </source>
</evidence>
<evidence type="ECO:0000256" key="6">
    <source>
        <dbReference type="ARBA" id="ARBA00023136"/>
    </source>
</evidence>
<dbReference type="RefSeq" id="WP_354694417.1">
    <property type="nucleotide sequence ID" value="NZ_JAZHOG010000003.1"/>
</dbReference>
<keyword evidence="8" id="KW-1133">Transmembrane helix</keyword>
<evidence type="ECO:0000256" key="4">
    <source>
        <dbReference type="ARBA" id="ARBA00022801"/>
    </source>
</evidence>
<dbReference type="Pfam" id="PF01343">
    <property type="entry name" value="Peptidase_S49"/>
    <property type="match status" value="2"/>
</dbReference>
<feature type="active site" description="Nucleophile" evidence="7">
    <location>
        <position position="408"/>
    </location>
</feature>
<keyword evidence="8" id="KW-0812">Transmembrane</keyword>
<keyword evidence="6 8" id="KW-0472">Membrane</keyword>
<comment type="caution">
    <text evidence="10">The sequence shown here is derived from an EMBL/GenBank/DDBJ whole genome shotgun (WGS) entry which is preliminary data.</text>
</comment>
<dbReference type="PIRSF" id="PIRSF001217">
    <property type="entry name" value="Protease_4_SppA"/>
    <property type="match status" value="1"/>
</dbReference>
<accession>A0AAW9R7M3</accession>
<dbReference type="SUPFAM" id="SSF52096">
    <property type="entry name" value="ClpP/crotonase"/>
    <property type="match status" value="2"/>
</dbReference>
<comment type="subcellular location">
    <subcellularLocation>
        <location evidence="1">Membrane</location>
    </subcellularLocation>
</comment>
<dbReference type="PANTHER" id="PTHR33209">
    <property type="entry name" value="PROTEASE 4"/>
    <property type="match status" value="1"/>
</dbReference>
<dbReference type="CDD" id="cd07018">
    <property type="entry name" value="S49_SppA_67K_type"/>
    <property type="match status" value="1"/>
</dbReference>
<keyword evidence="4 10" id="KW-0378">Hydrolase</keyword>
<evidence type="ECO:0000256" key="5">
    <source>
        <dbReference type="ARBA" id="ARBA00022825"/>
    </source>
</evidence>
<dbReference type="EC" id="3.4.21.-" evidence="10"/>
<evidence type="ECO:0000256" key="3">
    <source>
        <dbReference type="ARBA" id="ARBA00022670"/>
    </source>
</evidence>
<keyword evidence="5" id="KW-0720">Serine protease</keyword>
<dbReference type="NCBIfam" id="TIGR00705">
    <property type="entry name" value="SppA_67K"/>
    <property type="match status" value="1"/>
</dbReference>
<comment type="similarity">
    <text evidence="2">Belongs to the peptidase S49 family.</text>
</comment>
<dbReference type="NCBIfam" id="TIGR00706">
    <property type="entry name" value="SppA_dom"/>
    <property type="match status" value="1"/>
</dbReference>
<dbReference type="Proteomes" id="UP001359886">
    <property type="component" value="Unassembled WGS sequence"/>
</dbReference>
<feature type="domain" description="Peptidase S49" evidence="9">
    <location>
        <begin position="136"/>
        <end position="292"/>
    </location>
</feature>
<dbReference type="Gene3D" id="3.90.226.10">
    <property type="entry name" value="2-enoyl-CoA Hydratase, Chain A, domain 1"/>
    <property type="match status" value="3"/>
</dbReference>
<organism evidence="10 11">
    <name type="scientific">Elongatibacter sediminis</name>
    <dbReference type="NCBI Taxonomy" id="3119006"/>
    <lineage>
        <taxon>Bacteria</taxon>
        <taxon>Pseudomonadati</taxon>
        <taxon>Pseudomonadota</taxon>
        <taxon>Gammaproteobacteria</taxon>
        <taxon>Chromatiales</taxon>
        <taxon>Wenzhouxiangellaceae</taxon>
        <taxon>Elongatibacter</taxon>
    </lineage>
</organism>
<evidence type="ECO:0000256" key="7">
    <source>
        <dbReference type="PIRSR" id="PIRSR001217-1"/>
    </source>
</evidence>
<protein>
    <submittedName>
        <fullName evidence="10">Signal peptide peptidase SppA</fullName>
        <ecNumber evidence="10">3.4.21.-</ecNumber>
    </submittedName>
</protein>
<evidence type="ECO:0000313" key="10">
    <source>
        <dbReference type="EMBL" id="MEJ8567100.1"/>
    </source>
</evidence>
<proteinExistence type="inferred from homology"/>
<evidence type="ECO:0000256" key="2">
    <source>
        <dbReference type="ARBA" id="ARBA00008683"/>
    </source>
</evidence>
<dbReference type="InterPro" id="IPR029045">
    <property type="entry name" value="ClpP/crotonase-like_dom_sf"/>
</dbReference>
<dbReference type="InterPro" id="IPR004635">
    <property type="entry name" value="Pept_S49_SppA"/>
</dbReference>
<keyword evidence="11" id="KW-1185">Reference proteome</keyword>
<feature type="domain" description="Peptidase S49" evidence="9">
    <location>
        <begin position="392"/>
        <end position="540"/>
    </location>
</feature>
<dbReference type="GO" id="GO:0006465">
    <property type="term" value="P:signal peptide processing"/>
    <property type="evidence" value="ECO:0007669"/>
    <property type="project" value="InterPro"/>
</dbReference>
<gene>
    <name evidence="10" type="primary">sppA</name>
    <name evidence="10" type="ORF">V3330_05635</name>
</gene>
<evidence type="ECO:0000259" key="9">
    <source>
        <dbReference type="Pfam" id="PF01343"/>
    </source>
</evidence>
<dbReference type="GO" id="GO:0008236">
    <property type="term" value="F:serine-type peptidase activity"/>
    <property type="evidence" value="ECO:0007669"/>
    <property type="project" value="UniProtKB-KW"/>
</dbReference>